<name>A0A836KSV6_9TRYP</name>
<feature type="region of interest" description="Disordered" evidence="2">
    <location>
        <begin position="1349"/>
        <end position="1368"/>
    </location>
</feature>
<evidence type="ECO:0000313" key="3">
    <source>
        <dbReference type="EMBL" id="KAG5481520.1"/>
    </source>
</evidence>
<keyword evidence="4" id="KW-1185">Reference proteome</keyword>
<accession>A0A836KSV6</accession>
<feature type="compositionally biased region" description="Low complexity" evidence="2">
    <location>
        <begin position="757"/>
        <end position="768"/>
    </location>
</feature>
<sequence>MNGDRCDRATAALPPRVCVALRWREARSWRLADEQGSSLSAESSSPVRPGASASASLPDAAHAHIRPPTSTPGPTPSGAMSRLCVLRRSYPPMASPLPASYALNCCGHQHSRGDEATLGPNGGTVVGLGMQDCDCPTHLPSSPSAPAPPVTMEVVVQTPFIAVEGLGADAAAAAAVSNDAEQRPFRAQYHSGEGDLTSLTYTDACLTERLADVIAEELLQRHALPQHGRVGRQPIRNGSTASSKEAGADSREVLTFTMGPQGAANTSFLFGGTLGWPSRQRVPLATASLSPQTSSGLFTAVLNRLFSTAGVPAGMRVVAAMSVTEVRDAAPLRHSSVLKRPRWTVDLLSGAVLRVETDEAEAQGDSVDYPSDIPAACYVRVESAHDAMAVLYAALSSSVGWQHARPLTDDVRRRETNAPPSLATFFAFLEPACEPLEERMCHTCVTLIVSYELTGPLQDQEAQQQQAWPTQRSMNHVSGGAVHKREVANQTAALSAAPVGIWKLWDVAGPSVSCGYRSLVAPSPSTAKGGEGGSALGHPLTALAAGGSAAASPSLTPPLPWSSRYSLAALTHTCLSAVGATLRSSSLSMDPVDRSIPVLRHDTSAALQIASSAASSCSLVVPVCTVVAEATIDDINREVLVAAAGWTTLGREHQRQGQELPQHQRRPRVHGLDNAKAARRVLQEYTVLLKEFVAERYGTADVGGSVSAPFSTVQSLLKSLAPSPWPAHSDERGGSWEADAAAAAPDSRPRSPPPTGAACDRPPAQAAAERSVGPYAAATPARCFSSNTVEVGASAVEQVPLSINVTAEVDELTAFSFPARANAGARSTALVDDSQDVPNHAHGDARTAGAARMTSEAKLSTSPPAAPPASVADTCAVAAMHAEEAQLRRFHELFESESFLMGEERETPAAREGAGQRGAPSTPGTGDTMARDSHPRQQTALPQHTPCVGKSASPPSVPQTGRRADIGVATWAPSSPESPRAPLPSTPSRASGVSVVHDSMADIDATAASLCPPRVLVYDLSLSSGKEGSPAAEVRAAPACDTLLSTGARPPHTLTPSVPPPDAALAAFLGPYCDEFGRLCDQLRADAHAWRAHEAETLFQLSALAERHTRDIQEVAALQRRLAAASSFVEAAPAFKGASARPGARDGGGAAGSLLCHALTGDCRALGASTSALIFDQLVKSEGKVTWLERQLVDWRRRAHEAATLHASDGDAELAVLNGSEGDDRSTLQRSSSLPRAARRGTAATESIGTGLREDPTAVHVRRAKATLQHLLQRCTLAYAAAHQRGNRWHAQLAQEQAAKSVLQKRVTELEAELAALRRQLSATTAVPHLPRPSALRGDSVSSDTHVNAVVRPPTHSPPDRLAASPSLPLPALRSRSLDCSFDEVDADRSLMTAAPVSPIASDNALSLPSSLVSRSLKHRRGDAAVSAALWDRGSERGLATNRTGSPGGLTTADSLGVIAPQLAELLSRAVQGGDALALPTTVDLRSGSTATPSTSAAAPAPFFDVHVRASSAVSSRSVDSPCRPAASGSSALAPLCFAGGATDVASRSRDRAASAESRGIRQRASPRSRQLHEWGVNFAATPHSTTHRSAHGACEGMCAGETLHRHGGAEAAEISGGVVLCAASHPPPFQCHATSDGELEVYPSAALEALGRAAAQLETEAVRLCCAAYTPSDTAPVTPSHEPAVEQRQLHRGDEAALRRGADAGEDHPSSPSSLYQSMGRLRSATQAVQREARDAAEREKAYLSAILFPTDAGAQ</sequence>
<dbReference type="GeneID" id="92515504"/>
<reference evidence="3 4" key="1">
    <citation type="submission" date="2021-03" db="EMBL/GenBank/DDBJ databases">
        <title>Leishmania (Mundinia) martiniquensis Genome sequencing and assembly.</title>
        <authorList>
            <person name="Almutairi H."/>
            <person name="Gatherer D."/>
        </authorList>
    </citation>
    <scope>NUCLEOTIDE SEQUENCE [LARGE SCALE GENOMIC DNA]</scope>
    <source>
        <strain evidence="3">LSCM1</strain>
    </source>
</reference>
<feature type="region of interest" description="Disordered" evidence="2">
    <location>
        <begin position="1548"/>
        <end position="1569"/>
    </location>
</feature>
<feature type="region of interest" description="Disordered" evidence="2">
    <location>
        <begin position="903"/>
        <end position="992"/>
    </location>
</feature>
<evidence type="ECO:0000256" key="1">
    <source>
        <dbReference type="SAM" id="Coils"/>
    </source>
</evidence>
<keyword evidence="1" id="KW-0175">Coiled coil</keyword>
<comment type="caution">
    <text evidence="3">The sequence shown here is derived from an EMBL/GenBank/DDBJ whole genome shotgun (WGS) entry which is preliminary data.</text>
</comment>
<protein>
    <submittedName>
        <fullName evidence="3">Uncharacterized protein</fullName>
    </submittedName>
</protein>
<evidence type="ECO:0000313" key="4">
    <source>
        <dbReference type="Proteomes" id="UP000673552"/>
    </source>
</evidence>
<dbReference type="Proteomes" id="UP000673552">
    <property type="component" value="Chromosome 17"/>
</dbReference>
<feature type="compositionally biased region" description="Basic and acidic residues" evidence="2">
    <location>
        <begin position="1700"/>
        <end position="1710"/>
    </location>
</feature>
<dbReference type="OrthoDB" id="267000at2759"/>
<feature type="region of interest" description="Disordered" evidence="2">
    <location>
        <begin position="1674"/>
        <end position="1693"/>
    </location>
</feature>
<proteinExistence type="predicted"/>
<feature type="compositionally biased region" description="Basic and acidic residues" evidence="2">
    <location>
        <begin position="1684"/>
        <end position="1693"/>
    </location>
</feature>
<feature type="region of interest" description="Disordered" evidence="2">
    <location>
        <begin position="1700"/>
        <end position="1737"/>
    </location>
</feature>
<feature type="region of interest" description="Disordered" evidence="2">
    <location>
        <begin position="1218"/>
        <end position="1251"/>
    </location>
</feature>
<dbReference type="EMBL" id="JAFEUZ010000017">
    <property type="protein sequence ID" value="KAG5481520.1"/>
    <property type="molecule type" value="Genomic_DNA"/>
</dbReference>
<gene>
    <name evidence="3" type="ORF">LSCM1_05538</name>
</gene>
<dbReference type="RefSeq" id="XP_067179627.1">
    <property type="nucleotide sequence ID" value="XM_067322992.1"/>
</dbReference>
<evidence type="ECO:0000256" key="2">
    <source>
        <dbReference type="SAM" id="MobiDB-lite"/>
    </source>
</evidence>
<feature type="region of interest" description="Disordered" evidence="2">
    <location>
        <begin position="32"/>
        <end position="79"/>
    </location>
</feature>
<dbReference type="KEGG" id="lmat:92515504"/>
<feature type="coiled-coil region" evidence="1">
    <location>
        <begin position="1293"/>
        <end position="1327"/>
    </location>
</feature>
<feature type="region of interest" description="Disordered" evidence="2">
    <location>
        <begin position="721"/>
        <end position="772"/>
    </location>
</feature>
<feature type="region of interest" description="Disordered" evidence="2">
    <location>
        <begin position="229"/>
        <end position="248"/>
    </location>
</feature>
<organism evidence="3 4">
    <name type="scientific">Leishmania martiniquensis</name>
    <dbReference type="NCBI Taxonomy" id="1580590"/>
    <lineage>
        <taxon>Eukaryota</taxon>
        <taxon>Discoba</taxon>
        <taxon>Euglenozoa</taxon>
        <taxon>Kinetoplastea</taxon>
        <taxon>Metakinetoplastina</taxon>
        <taxon>Trypanosomatida</taxon>
        <taxon>Trypanosomatidae</taxon>
        <taxon>Leishmaniinae</taxon>
        <taxon>Leishmania</taxon>
    </lineage>
</organism>